<feature type="compositionally biased region" description="Low complexity" evidence="1">
    <location>
        <begin position="149"/>
        <end position="188"/>
    </location>
</feature>
<dbReference type="CDD" id="cd12087">
    <property type="entry name" value="TM_EGFR-like"/>
    <property type="match status" value="1"/>
</dbReference>
<dbReference type="Proteomes" id="UP000028524">
    <property type="component" value="Unassembled WGS sequence"/>
</dbReference>
<keyword evidence="2" id="KW-0812">Transmembrane</keyword>
<organism evidence="3 4">
    <name type="scientific">Stachybotrys chlorohalonatus (strain IBT 40285)</name>
    <dbReference type="NCBI Taxonomy" id="1283841"/>
    <lineage>
        <taxon>Eukaryota</taxon>
        <taxon>Fungi</taxon>
        <taxon>Dikarya</taxon>
        <taxon>Ascomycota</taxon>
        <taxon>Pezizomycotina</taxon>
        <taxon>Sordariomycetes</taxon>
        <taxon>Hypocreomycetidae</taxon>
        <taxon>Hypocreales</taxon>
        <taxon>Stachybotryaceae</taxon>
        <taxon>Stachybotrys</taxon>
    </lineage>
</organism>
<dbReference type="OrthoDB" id="5146896at2759"/>
<evidence type="ECO:0000313" key="3">
    <source>
        <dbReference type="EMBL" id="KFA66929.1"/>
    </source>
</evidence>
<evidence type="ECO:0000256" key="1">
    <source>
        <dbReference type="SAM" id="MobiDB-lite"/>
    </source>
</evidence>
<name>A0A084QSJ4_STAC4</name>
<dbReference type="STRING" id="1283841.A0A084QSJ4"/>
<dbReference type="EMBL" id="KL660322">
    <property type="protein sequence ID" value="KFA66929.1"/>
    <property type="molecule type" value="Genomic_DNA"/>
</dbReference>
<feature type="compositionally biased region" description="Basic and acidic residues" evidence="1">
    <location>
        <begin position="300"/>
        <end position="318"/>
    </location>
</feature>
<evidence type="ECO:0000313" key="4">
    <source>
        <dbReference type="Proteomes" id="UP000028524"/>
    </source>
</evidence>
<dbReference type="AlphaFoldDB" id="A0A084QSJ4"/>
<reference evidence="3 4" key="1">
    <citation type="journal article" date="2014" name="BMC Genomics">
        <title>Comparative genome sequencing reveals chemotype-specific gene clusters in the toxigenic black mold Stachybotrys.</title>
        <authorList>
            <person name="Semeiks J."/>
            <person name="Borek D."/>
            <person name="Otwinowski Z."/>
            <person name="Grishin N.V."/>
        </authorList>
    </citation>
    <scope>NUCLEOTIDE SEQUENCE [LARGE SCALE GENOMIC DNA]</scope>
    <source>
        <strain evidence="3 4">IBT 40285</strain>
    </source>
</reference>
<dbReference type="Gene3D" id="1.20.5.510">
    <property type="entry name" value="Single helix bin"/>
    <property type="match status" value="1"/>
</dbReference>
<gene>
    <name evidence="3" type="ORF">S40285_09629</name>
</gene>
<dbReference type="HOGENOM" id="CLU_079110_0_0_1"/>
<keyword evidence="2" id="KW-0472">Membrane</keyword>
<feature type="transmembrane region" description="Helical" evidence="2">
    <location>
        <begin position="210"/>
        <end position="233"/>
    </location>
</feature>
<feature type="compositionally biased region" description="Polar residues" evidence="1">
    <location>
        <begin position="189"/>
        <end position="207"/>
    </location>
</feature>
<protein>
    <submittedName>
        <fullName evidence="3">Uncharacterized protein</fullName>
    </submittedName>
</protein>
<dbReference type="InParanoid" id="A0A084QSJ4"/>
<sequence>MDAVAQQTFSSLAHGAALPPAATAAPLFQRAPLFRRQDDVEIETCGYISLSNSIVEQHCPGGACTTSDSYYGCDQWFFTTCHNSADLICSTGTLGSLDPLGFNSSNSDWPYCATVSKNIDDTWLTNYECWAAPISGEFLALDLTTSIDSSEPITTEPTSTRASSTRPSSNEPSSTEASGEETSTSASSNGPTNDPANEGSSGDSSNDTNVGAIVGGVLGGVAFTALIGFGFWYMRRRNGKHSGVAELNGDSVPHGKHQHYYGGENNNTGYVPMADYSPASRGAAELKHDSPAHLVEAPDDNYRRVEAPDDNYRRAELQ</sequence>
<proteinExistence type="predicted"/>
<feature type="region of interest" description="Disordered" evidence="1">
    <location>
        <begin position="281"/>
        <end position="318"/>
    </location>
</feature>
<accession>A0A084QSJ4</accession>
<feature type="region of interest" description="Disordered" evidence="1">
    <location>
        <begin position="149"/>
        <end position="207"/>
    </location>
</feature>
<keyword evidence="4" id="KW-1185">Reference proteome</keyword>
<evidence type="ECO:0000256" key="2">
    <source>
        <dbReference type="SAM" id="Phobius"/>
    </source>
</evidence>
<keyword evidence="2" id="KW-1133">Transmembrane helix</keyword>